<dbReference type="PANTHER" id="PTHR43685:SF11">
    <property type="entry name" value="GLYCOSYLTRANSFERASE TAGX-RELATED"/>
    <property type="match status" value="1"/>
</dbReference>
<dbReference type="GO" id="GO:0016757">
    <property type="term" value="F:glycosyltransferase activity"/>
    <property type="evidence" value="ECO:0007669"/>
    <property type="project" value="UniProtKB-KW"/>
</dbReference>
<keyword evidence="1" id="KW-1003">Cell membrane</keyword>
<organism evidence="3 4">
    <name type="scientific">Pseudomonas asiatica</name>
    <dbReference type="NCBI Taxonomy" id="2219225"/>
    <lineage>
        <taxon>Bacteria</taxon>
        <taxon>Pseudomonadati</taxon>
        <taxon>Pseudomonadota</taxon>
        <taxon>Gammaproteobacteria</taxon>
        <taxon>Pseudomonadales</taxon>
        <taxon>Pseudomonadaceae</taxon>
        <taxon>Pseudomonas</taxon>
    </lineage>
</organism>
<dbReference type="InterPro" id="IPR050834">
    <property type="entry name" value="Glycosyltransf_2"/>
</dbReference>
<keyword evidence="1" id="KW-0472">Membrane</keyword>
<keyword evidence="3" id="KW-0808">Transferase</keyword>
<dbReference type="InterPro" id="IPR001173">
    <property type="entry name" value="Glyco_trans_2-like"/>
</dbReference>
<sequence>MDASNIMPKVSIIIPTYNTGRYVLDAIDSVLQQTYPNVELIVVDDGSTDDTAALLEQHPGNFIRYRQVNAGQSAAMNFGWQQSSGELLGYLSADDRLHPRAVEAIVATMAKEPEAVLAYPDFCVIDEDSKHVRTVQTPDYEERLLIANFQCLPGPGALFRRSVWDKVGGWNTGLRNIPDMDFFLRLCQYGPFTRVAEPLADFRIHSGSTTYNPCNAERSDEPLKVINSLYQTSGLSPSILGWKRKAVANAHMLSGFMHGFSGRYAMFVVRMGKAALLDPPSILSRKMVSYVLTIFRPKSKA</sequence>
<dbReference type="PANTHER" id="PTHR43685">
    <property type="entry name" value="GLYCOSYLTRANSFERASE"/>
    <property type="match status" value="1"/>
</dbReference>
<proteinExistence type="predicted"/>
<dbReference type="Pfam" id="PF00535">
    <property type="entry name" value="Glycos_transf_2"/>
    <property type="match status" value="1"/>
</dbReference>
<dbReference type="RefSeq" id="WP_274121064.1">
    <property type="nucleotide sequence ID" value="NZ_JANIAM010000037.1"/>
</dbReference>
<comment type="caution">
    <text evidence="3">The sequence shown here is derived from an EMBL/GenBank/DDBJ whole genome shotgun (WGS) entry which is preliminary data.</text>
</comment>
<keyword evidence="3" id="KW-0328">Glycosyltransferase</keyword>
<evidence type="ECO:0000313" key="4">
    <source>
        <dbReference type="Proteomes" id="UP001150728"/>
    </source>
</evidence>
<dbReference type="EC" id="2.4.-.-" evidence="3"/>
<name>A0A9X4DFC4_9PSED</name>
<dbReference type="Gene3D" id="3.90.550.10">
    <property type="entry name" value="Spore Coat Polysaccharide Biosynthesis Protein SpsA, Chain A"/>
    <property type="match status" value="1"/>
</dbReference>
<feature type="domain" description="Glycosyltransferase 2-like" evidence="2">
    <location>
        <begin position="11"/>
        <end position="167"/>
    </location>
</feature>
<gene>
    <name evidence="3" type="ORF">NP554_27525</name>
</gene>
<evidence type="ECO:0000313" key="3">
    <source>
        <dbReference type="EMBL" id="MDD2115548.1"/>
    </source>
</evidence>
<dbReference type="AlphaFoldDB" id="A0A9X4DFC4"/>
<keyword evidence="1" id="KW-0997">Cell inner membrane</keyword>
<protein>
    <submittedName>
        <fullName evidence="3">Glycosyltransferase</fullName>
        <ecNumber evidence="3">2.4.-.-</ecNumber>
    </submittedName>
</protein>
<accession>A0A9X4DFC4</accession>
<dbReference type="InterPro" id="IPR029044">
    <property type="entry name" value="Nucleotide-diphossugar_trans"/>
</dbReference>
<reference evidence="3" key="1">
    <citation type="submission" date="2022-07" db="EMBL/GenBank/DDBJ databases">
        <title>Multi-strain Analysis of Pseudomonas putida Reveals Metabolic and Genetic Diversity.</title>
        <authorList>
            <person name="Monk J.M."/>
        </authorList>
    </citation>
    <scope>NUCLEOTIDE SEQUENCE</scope>
    <source>
        <strain evidence="3">17633</strain>
    </source>
</reference>
<dbReference type="Proteomes" id="UP001150728">
    <property type="component" value="Unassembled WGS sequence"/>
</dbReference>
<evidence type="ECO:0000259" key="2">
    <source>
        <dbReference type="Pfam" id="PF00535"/>
    </source>
</evidence>
<evidence type="ECO:0000256" key="1">
    <source>
        <dbReference type="ARBA" id="ARBA00022519"/>
    </source>
</evidence>
<dbReference type="EMBL" id="JANIAM010000037">
    <property type="protein sequence ID" value="MDD2115548.1"/>
    <property type="molecule type" value="Genomic_DNA"/>
</dbReference>
<dbReference type="SUPFAM" id="SSF53448">
    <property type="entry name" value="Nucleotide-diphospho-sugar transferases"/>
    <property type="match status" value="1"/>
</dbReference>